<protein>
    <submittedName>
        <fullName evidence="1">Uncharacterized protein</fullName>
    </submittedName>
</protein>
<reference evidence="1 2" key="1">
    <citation type="submission" date="2016-09" db="EMBL/GenBank/DDBJ databases">
        <authorList>
            <person name="Capua I."/>
            <person name="De Benedictis P."/>
            <person name="Joannis T."/>
            <person name="Lombin L.H."/>
            <person name="Cattoli G."/>
        </authorList>
    </citation>
    <scope>NUCLEOTIDE SEQUENCE [LARGE SCALE GENOMIC DNA]</scope>
    <source>
        <strain evidence="1 2">IMI 309357</strain>
    </source>
</reference>
<gene>
    <name evidence="1" type="ORF">CORC01_03866</name>
</gene>
<comment type="caution">
    <text evidence="1">The sequence shown here is derived from an EMBL/GenBank/DDBJ whole genome shotgun (WGS) entry which is preliminary data.</text>
</comment>
<sequence>MANARLQRVEANCKIIWGDHFEYDLDCETDDYIHFSYVVKRDFGTSFGPPLTMTGPCGSEEAAFKELDRMLGLWAAQVTRGTPMTREESLKIFGGPRGGQRWILNRVWDTLEKREGAV</sequence>
<dbReference type="RefSeq" id="XP_022477934.1">
    <property type="nucleotide sequence ID" value="XM_022615515.1"/>
</dbReference>
<organism evidence="1 2">
    <name type="scientific">Colletotrichum orchidophilum</name>
    <dbReference type="NCBI Taxonomy" id="1209926"/>
    <lineage>
        <taxon>Eukaryota</taxon>
        <taxon>Fungi</taxon>
        <taxon>Dikarya</taxon>
        <taxon>Ascomycota</taxon>
        <taxon>Pezizomycotina</taxon>
        <taxon>Sordariomycetes</taxon>
        <taxon>Hypocreomycetidae</taxon>
        <taxon>Glomerellales</taxon>
        <taxon>Glomerellaceae</taxon>
        <taxon>Colletotrichum</taxon>
    </lineage>
</organism>
<dbReference type="GeneID" id="34557025"/>
<dbReference type="OrthoDB" id="4776444at2759"/>
<dbReference type="AlphaFoldDB" id="A0A1G4BHB0"/>
<evidence type="ECO:0000313" key="2">
    <source>
        <dbReference type="Proteomes" id="UP000176998"/>
    </source>
</evidence>
<evidence type="ECO:0000313" key="1">
    <source>
        <dbReference type="EMBL" id="OHF00792.1"/>
    </source>
</evidence>
<proteinExistence type="predicted"/>
<dbReference type="EMBL" id="MJBS01000024">
    <property type="protein sequence ID" value="OHF00792.1"/>
    <property type="molecule type" value="Genomic_DNA"/>
</dbReference>
<accession>A0A1G4BHB0</accession>
<name>A0A1G4BHB0_9PEZI</name>
<dbReference type="Proteomes" id="UP000176998">
    <property type="component" value="Unassembled WGS sequence"/>
</dbReference>
<keyword evidence="2" id="KW-1185">Reference proteome</keyword>